<feature type="compositionally biased region" description="Basic and acidic residues" evidence="1">
    <location>
        <begin position="82"/>
        <end position="92"/>
    </location>
</feature>
<accession>A0A7G2C830</accession>
<gene>
    <name evidence="2" type="ORF">ADEAN_000319700</name>
</gene>
<proteinExistence type="predicted"/>
<evidence type="ECO:0000313" key="3">
    <source>
        <dbReference type="Proteomes" id="UP000515908"/>
    </source>
</evidence>
<feature type="region of interest" description="Disordered" evidence="1">
    <location>
        <begin position="51"/>
        <end position="113"/>
    </location>
</feature>
<dbReference type="AlphaFoldDB" id="A0A7G2C830"/>
<dbReference type="Proteomes" id="UP000515908">
    <property type="component" value="Chromosome 05"/>
</dbReference>
<dbReference type="EMBL" id="LR877149">
    <property type="protein sequence ID" value="CAD2215739.1"/>
    <property type="molecule type" value="Genomic_DNA"/>
</dbReference>
<reference evidence="2 3" key="1">
    <citation type="submission" date="2020-08" db="EMBL/GenBank/DDBJ databases">
        <authorList>
            <person name="Newling K."/>
            <person name="Davey J."/>
            <person name="Forrester S."/>
        </authorList>
    </citation>
    <scope>NUCLEOTIDE SEQUENCE [LARGE SCALE GENOMIC DNA]</scope>
    <source>
        <strain evidence="3">Crithidia deanei Carvalho (ATCC PRA-265)</strain>
    </source>
</reference>
<evidence type="ECO:0000313" key="2">
    <source>
        <dbReference type="EMBL" id="CAD2215739.1"/>
    </source>
</evidence>
<feature type="compositionally biased region" description="Basic and acidic residues" evidence="1">
    <location>
        <begin position="55"/>
        <end position="71"/>
    </location>
</feature>
<dbReference type="VEuPathDB" id="TriTrypDB:ADEAN_000319700"/>
<organism evidence="2 3">
    <name type="scientific">Angomonas deanei</name>
    <dbReference type="NCBI Taxonomy" id="59799"/>
    <lineage>
        <taxon>Eukaryota</taxon>
        <taxon>Discoba</taxon>
        <taxon>Euglenozoa</taxon>
        <taxon>Kinetoplastea</taxon>
        <taxon>Metakinetoplastina</taxon>
        <taxon>Trypanosomatida</taxon>
        <taxon>Trypanosomatidae</taxon>
        <taxon>Strigomonadinae</taxon>
        <taxon>Angomonas</taxon>
    </lineage>
</organism>
<protein>
    <submittedName>
        <fullName evidence="2">Uncharacterized protein</fullName>
    </submittedName>
</protein>
<name>A0A7G2C830_9TRYP</name>
<keyword evidence="3" id="KW-1185">Reference proteome</keyword>
<sequence length="204" mass="22065">MGRGGSRVDTSPQRVNLALLLLPGVGLEADHLTIDKHVRAIPTEEVVGHGAVGRGVHDRPSLGDQHADRTRVPVQEPTATEEVVHQGGDHPQYECPTDTQDDNQPHRAAGAGPDVLPPLRLHALAGGEDTTLTLQVVRGGGVAEVVSLIVEVVIEGVNVDHILQLGQLDAIGFFFIGPLHKEKEHRQQYRIPEHVLVLFWVGNK</sequence>
<evidence type="ECO:0000256" key="1">
    <source>
        <dbReference type="SAM" id="MobiDB-lite"/>
    </source>
</evidence>